<dbReference type="CDD" id="cd00105">
    <property type="entry name" value="KH-I"/>
    <property type="match status" value="1"/>
</dbReference>
<dbReference type="SUPFAM" id="SSF46565">
    <property type="entry name" value="Chaperone J-domain"/>
    <property type="match status" value="1"/>
</dbReference>
<dbReference type="PROSITE" id="PS50084">
    <property type="entry name" value="KH_TYPE_1"/>
    <property type="match status" value="1"/>
</dbReference>
<keyword evidence="5" id="KW-1185">Reference proteome</keyword>
<dbReference type="InterPro" id="IPR004087">
    <property type="entry name" value="KH_dom"/>
</dbReference>
<dbReference type="EMBL" id="JALJOT010000006">
    <property type="protein sequence ID" value="KAK9909922.1"/>
    <property type="molecule type" value="Genomic_DNA"/>
</dbReference>
<evidence type="ECO:0000259" key="3">
    <source>
        <dbReference type="PROSITE" id="PS50076"/>
    </source>
</evidence>
<dbReference type="InterPro" id="IPR036612">
    <property type="entry name" value="KH_dom_type_1_sf"/>
</dbReference>
<proteinExistence type="predicted"/>
<dbReference type="PRINTS" id="PR00625">
    <property type="entry name" value="JDOMAIN"/>
</dbReference>
<dbReference type="PANTHER" id="PTHR24074">
    <property type="entry name" value="CO-CHAPERONE PROTEIN DJLA"/>
    <property type="match status" value="1"/>
</dbReference>
<dbReference type="SMART" id="SM00271">
    <property type="entry name" value="DnaJ"/>
    <property type="match status" value="1"/>
</dbReference>
<feature type="region of interest" description="Disordered" evidence="2">
    <location>
        <begin position="1"/>
        <end position="168"/>
    </location>
</feature>
<feature type="compositionally biased region" description="Low complexity" evidence="2">
    <location>
        <begin position="119"/>
        <end position="138"/>
    </location>
</feature>
<feature type="compositionally biased region" description="Basic and acidic residues" evidence="2">
    <location>
        <begin position="93"/>
        <end position="114"/>
    </location>
</feature>
<sequence>MARSRSRSRDRDRKRARSRSGERRRPRSRSRDKDKDRNRDRDRDRTKNSKHRHRSRSTSTGRERDRHGKGDRSKDREREKDTNGIGEQGTPREYSKPREESEEDKKKARLERLAAWKKQQQQQQQPEQAASEQAVPEPSSGPSEQPANVWLPWEDPSTAYGNSNSIPAVPNEILTKQARAAAKLAEEKARELAEADEVDPLDAFMAAEILPEVKQKEQEEAAKKEEERRQLAKQLAEGKMPKLDEILDDSDEEPEPDAVMEIPLKKVKLVVGPGGEKIRLIEKKSKARLQIVKEEDELNKAFGSGPAKLVLPKPADTEEGPKMTKIMIFGNANQCEIAQRMIEEAIDNKEQKAKQRHKEYEKKRDAKARDRQLYHMRHTRDYETLELPIGASRVEVKAAYRKLAKLWHPDKHPENQEEAKERFQKIQKAYDSLMLTEEDARIEALAN</sequence>
<dbReference type="Pfam" id="PF00013">
    <property type="entry name" value="KH_1"/>
    <property type="match status" value="1"/>
</dbReference>
<name>A0ABR2YSX7_9CHLO</name>
<reference evidence="4 5" key="1">
    <citation type="journal article" date="2024" name="Nat. Commun.">
        <title>Phylogenomics reveals the evolutionary origins of lichenization in chlorophyte algae.</title>
        <authorList>
            <person name="Puginier C."/>
            <person name="Libourel C."/>
            <person name="Otte J."/>
            <person name="Skaloud P."/>
            <person name="Haon M."/>
            <person name="Grisel S."/>
            <person name="Petersen M."/>
            <person name="Berrin J.G."/>
            <person name="Delaux P.M."/>
            <person name="Dal Grande F."/>
            <person name="Keller J."/>
        </authorList>
    </citation>
    <scope>NUCLEOTIDE SEQUENCE [LARGE SCALE GENOMIC DNA]</scope>
    <source>
        <strain evidence="4 5">SAG 216-7</strain>
    </source>
</reference>
<dbReference type="InterPro" id="IPR001623">
    <property type="entry name" value="DnaJ_domain"/>
</dbReference>
<dbReference type="SUPFAM" id="SSF54791">
    <property type="entry name" value="Eukaryotic type KH-domain (KH-domain type I)"/>
    <property type="match status" value="1"/>
</dbReference>
<feature type="region of interest" description="Disordered" evidence="2">
    <location>
        <begin position="216"/>
        <end position="259"/>
    </location>
</feature>
<feature type="domain" description="J" evidence="3">
    <location>
        <begin position="380"/>
        <end position="446"/>
    </location>
</feature>
<protein>
    <recommendedName>
        <fullName evidence="3">J domain-containing protein</fullName>
    </recommendedName>
</protein>
<dbReference type="Gene3D" id="3.30.1370.10">
    <property type="entry name" value="K Homology domain, type 1"/>
    <property type="match status" value="1"/>
</dbReference>
<feature type="compositionally biased region" description="Basic and acidic residues" evidence="2">
    <location>
        <begin position="61"/>
        <end position="82"/>
    </location>
</feature>
<dbReference type="InterPro" id="IPR004088">
    <property type="entry name" value="KH_dom_type_1"/>
</dbReference>
<dbReference type="PROSITE" id="PS50076">
    <property type="entry name" value="DNAJ_2"/>
    <property type="match status" value="1"/>
</dbReference>
<evidence type="ECO:0000313" key="4">
    <source>
        <dbReference type="EMBL" id="KAK9909922.1"/>
    </source>
</evidence>
<feature type="compositionally biased region" description="Acidic residues" evidence="2">
    <location>
        <begin position="246"/>
        <end position="258"/>
    </location>
</feature>
<dbReference type="Proteomes" id="UP001491310">
    <property type="component" value="Unassembled WGS sequence"/>
</dbReference>
<organism evidence="4 5">
    <name type="scientific">Coccomyxa subellipsoidea</name>
    <dbReference type="NCBI Taxonomy" id="248742"/>
    <lineage>
        <taxon>Eukaryota</taxon>
        <taxon>Viridiplantae</taxon>
        <taxon>Chlorophyta</taxon>
        <taxon>core chlorophytes</taxon>
        <taxon>Trebouxiophyceae</taxon>
        <taxon>Trebouxiophyceae incertae sedis</taxon>
        <taxon>Coccomyxaceae</taxon>
        <taxon>Coccomyxa</taxon>
    </lineage>
</organism>
<feature type="compositionally biased region" description="Basic and acidic residues" evidence="2">
    <location>
        <begin position="216"/>
        <end position="230"/>
    </location>
</feature>
<feature type="compositionally biased region" description="Basic and acidic residues" evidence="2">
    <location>
        <begin position="7"/>
        <end position="47"/>
    </location>
</feature>
<accession>A0ABR2YSX7</accession>
<dbReference type="Pfam" id="PF00226">
    <property type="entry name" value="DnaJ"/>
    <property type="match status" value="1"/>
</dbReference>
<dbReference type="SMART" id="SM00322">
    <property type="entry name" value="KH"/>
    <property type="match status" value="1"/>
</dbReference>
<gene>
    <name evidence="4" type="ORF">WJX75_009521</name>
</gene>
<comment type="caution">
    <text evidence="4">The sequence shown here is derived from an EMBL/GenBank/DDBJ whole genome shotgun (WGS) entry which is preliminary data.</text>
</comment>
<feature type="region of interest" description="Disordered" evidence="2">
    <location>
        <begin position="350"/>
        <end position="371"/>
    </location>
</feature>
<dbReference type="CDD" id="cd06257">
    <property type="entry name" value="DnaJ"/>
    <property type="match status" value="1"/>
</dbReference>
<evidence type="ECO:0000313" key="5">
    <source>
        <dbReference type="Proteomes" id="UP001491310"/>
    </source>
</evidence>
<evidence type="ECO:0000256" key="1">
    <source>
        <dbReference type="PROSITE-ProRule" id="PRU00117"/>
    </source>
</evidence>
<dbReference type="InterPro" id="IPR050817">
    <property type="entry name" value="DjlA_DnaK_co-chaperone"/>
</dbReference>
<keyword evidence="1" id="KW-0694">RNA-binding</keyword>
<dbReference type="InterPro" id="IPR036869">
    <property type="entry name" value="J_dom_sf"/>
</dbReference>
<evidence type="ECO:0000256" key="2">
    <source>
        <dbReference type="SAM" id="MobiDB-lite"/>
    </source>
</evidence>
<dbReference type="Gene3D" id="1.10.287.110">
    <property type="entry name" value="DnaJ domain"/>
    <property type="match status" value="1"/>
</dbReference>